<organism evidence="1 2">
    <name type="scientific">Aquilegia coerulea</name>
    <name type="common">Rocky mountain columbine</name>
    <dbReference type="NCBI Taxonomy" id="218851"/>
    <lineage>
        <taxon>Eukaryota</taxon>
        <taxon>Viridiplantae</taxon>
        <taxon>Streptophyta</taxon>
        <taxon>Embryophyta</taxon>
        <taxon>Tracheophyta</taxon>
        <taxon>Spermatophyta</taxon>
        <taxon>Magnoliopsida</taxon>
        <taxon>Ranunculales</taxon>
        <taxon>Ranunculaceae</taxon>
        <taxon>Thalictroideae</taxon>
        <taxon>Aquilegia</taxon>
    </lineage>
</organism>
<name>A0A2G5EUS3_AQUCA</name>
<dbReference type="EMBL" id="KZ305021">
    <property type="protein sequence ID" value="PIA59489.1"/>
    <property type="molecule type" value="Genomic_DNA"/>
</dbReference>
<dbReference type="AlphaFoldDB" id="A0A2G5EUS3"/>
<protein>
    <submittedName>
        <fullName evidence="1">Uncharacterized protein</fullName>
    </submittedName>
</protein>
<keyword evidence="2" id="KW-1185">Reference proteome</keyword>
<evidence type="ECO:0000313" key="2">
    <source>
        <dbReference type="Proteomes" id="UP000230069"/>
    </source>
</evidence>
<dbReference type="InParanoid" id="A0A2G5EUS3"/>
<gene>
    <name evidence="1" type="ORF">AQUCO_00400401v1</name>
</gene>
<accession>A0A2G5EUS3</accession>
<proteinExistence type="predicted"/>
<sequence>MLTQREEDEKNHSDEESQRWWWWWWVVVVVETNKNREGEELRERDGVLVAVVRVRKRDRVLGCGRH</sequence>
<reference evidence="1 2" key="1">
    <citation type="submission" date="2017-09" db="EMBL/GenBank/DDBJ databases">
        <title>WGS assembly of Aquilegia coerulea Goldsmith.</title>
        <authorList>
            <person name="Hodges S."/>
            <person name="Kramer E."/>
            <person name="Nordborg M."/>
            <person name="Tomkins J."/>
            <person name="Borevitz J."/>
            <person name="Derieg N."/>
            <person name="Yan J."/>
            <person name="Mihaltcheva S."/>
            <person name="Hayes R.D."/>
            <person name="Rokhsar D."/>
        </authorList>
    </citation>
    <scope>NUCLEOTIDE SEQUENCE [LARGE SCALE GENOMIC DNA]</scope>
    <source>
        <strain evidence="2">cv. Goldsmith</strain>
    </source>
</reference>
<evidence type="ECO:0000313" key="1">
    <source>
        <dbReference type="EMBL" id="PIA59489.1"/>
    </source>
</evidence>
<dbReference type="Proteomes" id="UP000230069">
    <property type="component" value="Unassembled WGS sequence"/>
</dbReference>